<organism evidence="4 5">
    <name type="scientific">Cimex lectularius</name>
    <name type="common">Bed bug</name>
    <name type="synonym">Acanthia lectularia</name>
    <dbReference type="NCBI Taxonomy" id="79782"/>
    <lineage>
        <taxon>Eukaryota</taxon>
        <taxon>Metazoa</taxon>
        <taxon>Ecdysozoa</taxon>
        <taxon>Arthropoda</taxon>
        <taxon>Hexapoda</taxon>
        <taxon>Insecta</taxon>
        <taxon>Pterygota</taxon>
        <taxon>Neoptera</taxon>
        <taxon>Paraneoptera</taxon>
        <taxon>Hemiptera</taxon>
        <taxon>Heteroptera</taxon>
        <taxon>Panheteroptera</taxon>
        <taxon>Cimicomorpha</taxon>
        <taxon>Cimicidae</taxon>
        <taxon>Cimex</taxon>
    </lineage>
</organism>
<feature type="domain" description="DUF5614" evidence="3">
    <location>
        <begin position="25"/>
        <end position="204"/>
    </location>
</feature>
<evidence type="ECO:0000256" key="1">
    <source>
        <dbReference type="ARBA" id="ARBA00006588"/>
    </source>
</evidence>
<dbReference type="PANTHER" id="PTHR13379">
    <property type="entry name" value="UNCHARACTERIZED DUF1308"/>
    <property type="match status" value="1"/>
</dbReference>
<evidence type="ECO:0000259" key="2">
    <source>
        <dbReference type="Pfam" id="PF07000"/>
    </source>
</evidence>
<dbReference type="Pfam" id="PF07000">
    <property type="entry name" value="DUF1308"/>
    <property type="match status" value="1"/>
</dbReference>
<feature type="domain" description="DUF1308" evidence="2">
    <location>
        <begin position="217"/>
        <end position="372"/>
    </location>
</feature>
<evidence type="ECO:0000313" key="5">
    <source>
        <dbReference type="Proteomes" id="UP000494040"/>
    </source>
</evidence>
<evidence type="ECO:0000259" key="3">
    <source>
        <dbReference type="Pfam" id="PF18474"/>
    </source>
</evidence>
<dbReference type="EnsemblMetazoa" id="XM_014404210.2">
    <property type="protein sequence ID" value="XP_014259696.1"/>
    <property type="gene ID" value="LOC106672633"/>
</dbReference>
<accession>A0A8I6TKC4</accession>
<dbReference type="AlphaFoldDB" id="A0A8I6TKC4"/>
<comment type="similarity">
    <text evidence="1">Belongs to the UPF0415 family.</text>
</comment>
<dbReference type="KEGG" id="clec:106672633"/>
<dbReference type="RefSeq" id="XP_014259696.1">
    <property type="nucleotide sequence ID" value="XM_014404210.2"/>
</dbReference>
<dbReference type="InterPro" id="IPR041076">
    <property type="entry name" value="DUF5614"/>
</dbReference>
<dbReference type="OMA" id="HFCMFQR"/>
<keyword evidence="5" id="KW-1185">Reference proteome</keyword>
<dbReference type="Pfam" id="PF18474">
    <property type="entry name" value="DUF5614"/>
    <property type="match status" value="1"/>
</dbReference>
<evidence type="ECO:0008006" key="6">
    <source>
        <dbReference type="Google" id="ProtNLM"/>
    </source>
</evidence>
<sequence length="373" mass="42098">MANDFDLYDEYRNKHSLGMELLESIQGLKNEIKGLDKLESKVKQELNFLVKTKFSEQLKKEHLVCSNLHHLKALISKLISEEKCDSVLEVYHYKDEYDENNKIWVDIVSHSKTKWTKVIARNPKALSQISKGDGEYQRKSVIDHAVEFLNCASQNSILYRPPLVEFHFACGIESELADELSKLGVYISGKVINGDQVESSFELNVPKKDLERNIQKLNLDVTAMIAYVSALTNGNVHKRVKGKVLSMQAESEKLNPVKPVLDKLFTGKQLFACKTVITTFNSILSTIGGEGEKKRALELIKRVTIIDDVPCESLKPCGQLKERSIIIFGSGQAIKAVTVTANSAFVRAARNQCIHFDVFFHNPRALTEKKEVD</sequence>
<reference evidence="4" key="1">
    <citation type="submission" date="2022-01" db="UniProtKB">
        <authorList>
            <consortium name="EnsemblMetazoa"/>
        </authorList>
    </citation>
    <scope>IDENTIFICATION</scope>
</reference>
<protein>
    <recommendedName>
        <fullName evidence="6">DUF1308 domain-containing protein</fullName>
    </recommendedName>
</protein>
<dbReference type="PANTHER" id="PTHR13379:SF0">
    <property type="entry name" value="UPF0415 PROTEIN C7ORF25"/>
    <property type="match status" value="1"/>
</dbReference>
<dbReference type="Proteomes" id="UP000494040">
    <property type="component" value="Unassembled WGS sequence"/>
</dbReference>
<dbReference type="InterPro" id="IPR010733">
    <property type="entry name" value="DUF1308"/>
</dbReference>
<dbReference type="GeneID" id="106672633"/>
<dbReference type="OrthoDB" id="441890at2759"/>
<evidence type="ECO:0000313" key="4">
    <source>
        <dbReference type="EnsemblMetazoa" id="XP_014259696.1"/>
    </source>
</evidence>
<proteinExistence type="inferred from homology"/>
<name>A0A8I6TKC4_CIMLE</name>